<reference evidence="2 3" key="1">
    <citation type="journal article" date="2015" name="Genome Biol. Evol.">
        <title>Comparative Genomics of a Bacterivorous Green Alga Reveals Evolutionary Causalities and Consequences of Phago-Mixotrophic Mode of Nutrition.</title>
        <authorList>
            <person name="Burns J.A."/>
            <person name="Paasch A."/>
            <person name="Narechania A."/>
            <person name="Kim E."/>
        </authorList>
    </citation>
    <scope>NUCLEOTIDE SEQUENCE [LARGE SCALE GENOMIC DNA]</scope>
    <source>
        <strain evidence="2 3">PLY_AMNH</strain>
    </source>
</reference>
<dbReference type="EMBL" id="LGRX02035688">
    <property type="protein sequence ID" value="KAK3233518.1"/>
    <property type="molecule type" value="Genomic_DNA"/>
</dbReference>
<comment type="caution">
    <text evidence="2">The sequence shown here is derived from an EMBL/GenBank/DDBJ whole genome shotgun (WGS) entry which is preliminary data.</text>
</comment>
<name>A0AAE0BBF2_9CHLO</name>
<accession>A0AAE0BBF2</accession>
<evidence type="ECO:0000313" key="2">
    <source>
        <dbReference type="EMBL" id="KAK3233518.1"/>
    </source>
</evidence>
<sequence>MENRVEINRPCLTPCQLPPSCRICEVVDHVTVSYFDKPPFSESCFGLCPGTFYKRKCHYFPPCCFNFVCGVPCDICDEYFSRPCFGEVIDYAPCDNCICRSLCCWTYMAYLDDADEFIRVLEKAVRQYRLQVRGARPMAALSTPPSMPVLNPLAAPHLLAPKEQLMSGSETSKQPTSPENNAEHITEPLMPILPKHQRNASM</sequence>
<protein>
    <submittedName>
        <fullName evidence="2">Uncharacterized protein</fullName>
    </submittedName>
</protein>
<feature type="compositionally biased region" description="Polar residues" evidence="1">
    <location>
        <begin position="166"/>
        <end position="180"/>
    </location>
</feature>
<dbReference type="AlphaFoldDB" id="A0AAE0BBF2"/>
<evidence type="ECO:0000256" key="1">
    <source>
        <dbReference type="SAM" id="MobiDB-lite"/>
    </source>
</evidence>
<gene>
    <name evidence="2" type="ORF">CYMTET_56182</name>
</gene>
<dbReference type="Proteomes" id="UP001190700">
    <property type="component" value="Unassembled WGS sequence"/>
</dbReference>
<organism evidence="2 3">
    <name type="scientific">Cymbomonas tetramitiformis</name>
    <dbReference type="NCBI Taxonomy" id="36881"/>
    <lineage>
        <taxon>Eukaryota</taxon>
        <taxon>Viridiplantae</taxon>
        <taxon>Chlorophyta</taxon>
        <taxon>Pyramimonadophyceae</taxon>
        <taxon>Pyramimonadales</taxon>
        <taxon>Pyramimonadaceae</taxon>
        <taxon>Cymbomonas</taxon>
    </lineage>
</organism>
<feature type="region of interest" description="Disordered" evidence="1">
    <location>
        <begin position="165"/>
        <end position="202"/>
    </location>
</feature>
<keyword evidence="3" id="KW-1185">Reference proteome</keyword>
<evidence type="ECO:0000313" key="3">
    <source>
        <dbReference type="Proteomes" id="UP001190700"/>
    </source>
</evidence>
<proteinExistence type="predicted"/>